<dbReference type="InterPro" id="IPR001251">
    <property type="entry name" value="CRAL-TRIO_dom"/>
</dbReference>
<dbReference type="CDD" id="cd00170">
    <property type="entry name" value="SEC14"/>
    <property type="match status" value="1"/>
</dbReference>
<dbReference type="SMART" id="SM00516">
    <property type="entry name" value="SEC14"/>
    <property type="match status" value="1"/>
</dbReference>
<dbReference type="SUPFAM" id="SSF52087">
    <property type="entry name" value="CRAL/TRIO domain"/>
    <property type="match status" value="1"/>
</dbReference>
<accession>A0AAV1RCT6</accession>
<keyword evidence="1" id="KW-1133">Transmembrane helix</keyword>
<dbReference type="Gene3D" id="3.40.525.10">
    <property type="entry name" value="CRAL-TRIO lipid binding domain"/>
    <property type="match status" value="1"/>
</dbReference>
<dbReference type="PROSITE" id="PS50191">
    <property type="entry name" value="CRAL_TRIO"/>
    <property type="match status" value="1"/>
</dbReference>
<evidence type="ECO:0000256" key="1">
    <source>
        <dbReference type="SAM" id="Phobius"/>
    </source>
</evidence>
<dbReference type="InterPro" id="IPR036865">
    <property type="entry name" value="CRAL-TRIO_dom_sf"/>
</dbReference>
<dbReference type="Pfam" id="PF00650">
    <property type="entry name" value="CRAL_TRIO"/>
    <property type="match status" value="1"/>
</dbReference>
<dbReference type="EMBL" id="CAWUPB010000913">
    <property type="protein sequence ID" value="CAK7331594.1"/>
    <property type="molecule type" value="Genomic_DNA"/>
</dbReference>
<keyword evidence="1" id="KW-0472">Membrane</keyword>
<feature type="domain" description="CRAL-TRIO" evidence="2">
    <location>
        <begin position="232"/>
        <end position="392"/>
    </location>
</feature>
<keyword evidence="1" id="KW-0812">Transmembrane</keyword>
<dbReference type="Proteomes" id="UP001314170">
    <property type="component" value="Unassembled WGS sequence"/>
</dbReference>
<organism evidence="3 4">
    <name type="scientific">Dovyalis caffra</name>
    <dbReference type="NCBI Taxonomy" id="77055"/>
    <lineage>
        <taxon>Eukaryota</taxon>
        <taxon>Viridiplantae</taxon>
        <taxon>Streptophyta</taxon>
        <taxon>Embryophyta</taxon>
        <taxon>Tracheophyta</taxon>
        <taxon>Spermatophyta</taxon>
        <taxon>Magnoliopsida</taxon>
        <taxon>eudicotyledons</taxon>
        <taxon>Gunneridae</taxon>
        <taxon>Pentapetalae</taxon>
        <taxon>rosids</taxon>
        <taxon>fabids</taxon>
        <taxon>Malpighiales</taxon>
        <taxon>Salicaceae</taxon>
        <taxon>Flacourtieae</taxon>
        <taxon>Dovyalis</taxon>
    </lineage>
</organism>
<reference evidence="3 4" key="1">
    <citation type="submission" date="2024-01" db="EMBL/GenBank/DDBJ databases">
        <authorList>
            <person name="Waweru B."/>
        </authorList>
    </citation>
    <scope>NUCLEOTIDE SEQUENCE [LARGE SCALE GENOMIC DNA]</scope>
</reference>
<keyword evidence="4" id="KW-1185">Reference proteome</keyword>
<feature type="transmembrane region" description="Helical" evidence="1">
    <location>
        <begin position="441"/>
        <end position="463"/>
    </location>
</feature>
<evidence type="ECO:0000313" key="3">
    <source>
        <dbReference type="EMBL" id="CAK7331594.1"/>
    </source>
</evidence>
<name>A0AAV1RCT6_9ROSI</name>
<sequence>MGDPPHNSGKNQGQGQTAVYKRNIVASSPKAFPRSAYKHVVSSRHSTGPVGQTAMFLLKVAALETVRRVSRSKCPHLWNGLQALQLLCYPPFKWIQRWAPFKGFVKGVQMFSRPLLVLSIATAIFDQSNCSGGNSDDTNNSHSDSETCSESLSARSSFEARTSDVASQSIASENWLIQLLRELENQGIALPERINEDELHRFYTAANGDFSCLLLSIKKTIRWRETYRILSQQELEMWSNMVFWHGLDVLNRPCLIVRLGLACANLPSHERPRFAQAIISQVDHGVLHLVGEDSPQITVLVDCDGISPLKIPMQMMRSCSSLLQDNFPNRLGLLLVIRLPPVVRVIAQTFIQVLKPVTRKKLRIEGNRYHSVLSGYLKTVPSYLGGNCTCESCSDMHIMQQPQSANEINMVRPYFSDGEDLPSPHLTSQADVQLNDNWNHLLRTLVIGILMVWAVIALIAGIYDPESRPF</sequence>
<evidence type="ECO:0000313" key="4">
    <source>
        <dbReference type="Proteomes" id="UP001314170"/>
    </source>
</evidence>
<dbReference type="PANTHER" id="PTHR47041:SF2">
    <property type="entry name" value="SEC14 CYTOSOLIC FACTOR FAMILY PROTEIN _ PHOSPHOGLYCERIDE TRANSFER FAMILY PROTEIN"/>
    <property type="match status" value="1"/>
</dbReference>
<dbReference type="AlphaFoldDB" id="A0AAV1RCT6"/>
<evidence type="ECO:0000259" key="2">
    <source>
        <dbReference type="PROSITE" id="PS50191"/>
    </source>
</evidence>
<gene>
    <name evidence="3" type="ORF">DCAF_LOCUS8550</name>
</gene>
<dbReference type="PANTHER" id="PTHR47041">
    <property type="entry name" value="SEC14 CYTOSOLIC FACTOR FAMILY PROTEIN / PHOSPHOGLYCERIDE TRANSFER FAMILY PROTEIN"/>
    <property type="match status" value="1"/>
</dbReference>
<protein>
    <recommendedName>
        <fullName evidence="2">CRAL-TRIO domain-containing protein</fullName>
    </recommendedName>
</protein>
<proteinExistence type="predicted"/>
<comment type="caution">
    <text evidence="3">The sequence shown here is derived from an EMBL/GenBank/DDBJ whole genome shotgun (WGS) entry which is preliminary data.</text>
</comment>